<feature type="transmembrane region" description="Helical" evidence="6">
    <location>
        <begin position="216"/>
        <end position="238"/>
    </location>
</feature>
<feature type="transmembrane region" description="Helical" evidence="6">
    <location>
        <begin position="44"/>
        <end position="64"/>
    </location>
</feature>
<gene>
    <name evidence="8" type="ORF">ACFPGP_03525</name>
</gene>
<reference evidence="9" key="1">
    <citation type="journal article" date="2019" name="Int. J. Syst. Evol. Microbiol.">
        <title>The Global Catalogue of Microorganisms (GCM) 10K type strain sequencing project: providing services to taxonomists for standard genome sequencing and annotation.</title>
        <authorList>
            <consortium name="The Broad Institute Genomics Platform"/>
            <consortium name="The Broad Institute Genome Sequencing Center for Infectious Disease"/>
            <person name="Wu L."/>
            <person name="Ma J."/>
        </authorList>
    </citation>
    <scope>NUCLEOTIDE SEQUENCE [LARGE SCALE GENOMIC DNA]</scope>
    <source>
        <strain evidence="9">DFY41</strain>
    </source>
</reference>
<evidence type="ECO:0000256" key="6">
    <source>
        <dbReference type="SAM" id="Phobius"/>
    </source>
</evidence>
<proteinExistence type="predicted"/>
<feature type="transmembrane region" description="Helical" evidence="6">
    <location>
        <begin position="259"/>
        <end position="285"/>
    </location>
</feature>
<dbReference type="Pfam" id="PF07690">
    <property type="entry name" value="MFS_1"/>
    <property type="match status" value="1"/>
</dbReference>
<feature type="transmembrane region" description="Helical" evidence="6">
    <location>
        <begin position="322"/>
        <end position="340"/>
    </location>
</feature>
<evidence type="ECO:0000256" key="5">
    <source>
        <dbReference type="ARBA" id="ARBA00023136"/>
    </source>
</evidence>
<keyword evidence="9" id="KW-1185">Reference proteome</keyword>
<keyword evidence="3 6" id="KW-0812">Transmembrane</keyword>
<dbReference type="PRINTS" id="PR01036">
    <property type="entry name" value="TCRTETB"/>
</dbReference>
<dbReference type="Gene3D" id="1.20.1720.10">
    <property type="entry name" value="Multidrug resistance protein D"/>
    <property type="match status" value="1"/>
</dbReference>
<keyword evidence="4 6" id="KW-1133">Transmembrane helix</keyword>
<dbReference type="InterPro" id="IPR036259">
    <property type="entry name" value="MFS_trans_sf"/>
</dbReference>
<evidence type="ECO:0000256" key="4">
    <source>
        <dbReference type="ARBA" id="ARBA00022989"/>
    </source>
</evidence>
<feature type="transmembrane region" description="Helical" evidence="6">
    <location>
        <begin position="291"/>
        <end position="310"/>
    </location>
</feature>
<dbReference type="Proteomes" id="UP001596087">
    <property type="component" value="Unassembled WGS sequence"/>
</dbReference>
<comment type="subcellular location">
    <subcellularLocation>
        <location evidence="1">Cell membrane</location>
        <topology evidence="1">Multi-pass membrane protein</topology>
    </subcellularLocation>
</comment>
<keyword evidence="5 6" id="KW-0472">Membrane</keyword>
<evidence type="ECO:0000259" key="7">
    <source>
        <dbReference type="PROSITE" id="PS50850"/>
    </source>
</evidence>
<feature type="transmembrane region" description="Helical" evidence="6">
    <location>
        <begin position="100"/>
        <end position="121"/>
    </location>
</feature>
<feature type="domain" description="Major facilitator superfamily (MFS) profile" evidence="7">
    <location>
        <begin position="9"/>
        <end position="436"/>
    </location>
</feature>
<feature type="transmembrane region" description="Helical" evidence="6">
    <location>
        <begin position="133"/>
        <end position="155"/>
    </location>
</feature>
<dbReference type="PANTHER" id="PTHR42718:SF9">
    <property type="entry name" value="MAJOR FACILITATOR SUPERFAMILY MULTIDRUG TRANSPORTER MFSC"/>
    <property type="match status" value="1"/>
</dbReference>
<feature type="transmembrane region" description="Helical" evidence="6">
    <location>
        <begin position="346"/>
        <end position="369"/>
    </location>
</feature>
<feature type="transmembrane region" description="Helical" evidence="6">
    <location>
        <begin position="381"/>
        <end position="402"/>
    </location>
</feature>
<comment type="caution">
    <text evidence="8">The sequence shown here is derived from an EMBL/GenBank/DDBJ whole genome shotgun (WGS) entry which is preliminary data.</text>
</comment>
<sequence length="442" mass="43889">MPLHDSRRVSVLLGLLFGLAGMGSSSAAIVLPTMADDLGVPIGVAAWTISLYVLMLAVTTAVYGRVSDLVGIRVPLLVGIGLMTGGALVASLAPSYGVLLVARMCQGAGAAAVPTLGVAILSTRYAGEVRSLAFGRLAGIAAAVSCLGPLAGGVVEEHLGWRAVMALPILGAAVIPFLWHTLTGEGTGARLDVLGAVLVALTAGGLVLLVQSPTVGAAVAVVGGLLLVLGVPTVALWVRRRPDGFLPVEVVRNPAVIRSAVAAAAVPAAWFAQLVGVPAVLVHVGWQPWEVGALLLPSAAFALVVPRIVGPLLTRIGAARSLAVAGLIASGALVLAAIGTSAVLPVVLVLAVVLVTVAFGLGQPALSAAVGDAVDEDVRGVALGIATLLFLVGGSVGSAVVAGLGDVIGVPASLGVLAVLPLLGLVVLAPQLRRTRVPVLVS</sequence>
<evidence type="ECO:0000256" key="3">
    <source>
        <dbReference type="ARBA" id="ARBA00022692"/>
    </source>
</evidence>
<evidence type="ECO:0000256" key="2">
    <source>
        <dbReference type="ARBA" id="ARBA00022448"/>
    </source>
</evidence>
<keyword evidence="2" id="KW-0813">Transport</keyword>
<dbReference type="EMBL" id="JBHSKD010000004">
    <property type="protein sequence ID" value="MFC5175728.1"/>
    <property type="molecule type" value="Genomic_DNA"/>
</dbReference>
<feature type="transmembrane region" description="Helical" evidence="6">
    <location>
        <begin position="161"/>
        <end position="179"/>
    </location>
</feature>
<accession>A0ABW0BEP9</accession>
<protein>
    <submittedName>
        <fullName evidence="8">MFS transporter</fullName>
    </submittedName>
</protein>
<dbReference type="SUPFAM" id="SSF103473">
    <property type="entry name" value="MFS general substrate transporter"/>
    <property type="match status" value="1"/>
</dbReference>
<dbReference type="PROSITE" id="PS50850">
    <property type="entry name" value="MFS"/>
    <property type="match status" value="1"/>
</dbReference>
<dbReference type="InterPro" id="IPR011701">
    <property type="entry name" value="MFS"/>
</dbReference>
<dbReference type="PANTHER" id="PTHR42718">
    <property type="entry name" value="MAJOR FACILITATOR SUPERFAMILY MULTIDRUG TRANSPORTER MFSC"/>
    <property type="match status" value="1"/>
</dbReference>
<feature type="transmembrane region" description="Helical" evidence="6">
    <location>
        <begin position="76"/>
        <end position="94"/>
    </location>
</feature>
<organism evidence="8 9">
    <name type="scientific">Nocardioides taihuensis</name>
    <dbReference type="NCBI Taxonomy" id="1835606"/>
    <lineage>
        <taxon>Bacteria</taxon>
        <taxon>Bacillati</taxon>
        <taxon>Actinomycetota</taxon>
        <taxon>Actinomycetes</taxon>
        <taxon>Propionibacteriales</taxon>
        <taxon>Nocardioidaceae</taxon>
        <taxon>Nocardioides</taxon>
    </lineage>
</organism>
<dbReference type="InterPro" id="IPR020846">
    <property type="entry name" value="MFS_dom"/>
</dbReference>
<evidence type="ECO:0000313" key="9">
    <source>
        <dbReference type="Proteomes" id="UP001596087"/>
    </source>
</evidence>
<feature type="transmembrane region" description="Helical" evidence="6">
    <location>
        <begin position="408"/>
        <end position="428"/>
    </location>
</feature>
<feature type="transmembrane region" description="Helical" evidence="6">
    <location>
        <begin position="191"/>
        <end position="210"/>
    </location>
</feature>
<dbReference type="Gene3D" id="1.20.1250.20">
    <property type="entry name" value="MFS general substrate transporter like domains"/>
    <property type="match status" value="1"/>
</dbReference>
<evidence type="ECO:0000313" key="8">
    <source>
        <dbReference type="EMBL" id="MFC5175728.1"/>
    </source>
</evidence>
<name>A0ABW0BEP9_9ACTN</name>
<evidence type="ECO:0000256" key="1">
    <source>
        <dbReference type="ARBA" id="ARBA00004651"/>
    </source>
</evidence>
<dbReference type="RefSeq" id="WP_378586958.1">
    <property type="nucleotide sequence ID" value="NZ_JBHSKD010000004.1"/>
</dbReference>